<gene>
    <name evidence="1" type="primary">ORF164692</name>
</gene>
<dbReference type="EMBL" id="HACG01041467">
    <property type="protein sequence ID" value="CEK88332.1"/>
    <property type="molecule type" value="Transcribed_RNA"/>
</dbReference>
<sequence>MLGLHLSLNDFSKQKATQTKTGQLPNYEHFRASCPSVPQKRIQLTPQPHEYKIPDWQISHVYMWAAPQTAVYIL</sequence>
<proteinExistence type="predicted"/>
<accession>A0A0B7B614</accession>
<name>A0A0B7B614_9EUPU</name>
<organism evidence="1">
    <name type="scientific">Arion vulgaris</name>
    <dbReference type="NCBI Taxonomy" id="1028688"/>
    <lineage>
        <taxon>Eukaryota</taxon>
        <taxon>Metazoa</taxon>
        <taxon>Spiralia</taxon>
        <taxon>Lophotrochozoa</taxon>
        <taxon>Mollusca</taxon>
        <taxon>Gastropoda</taxon>
        <taxon>Heterobranchia</taxon>
        <taxon>Euthyneura</taxon>
        <taxon>Panpulmonata</taxon>
        <taxon>Eupulmonata</taxon>
        <taxon>Stylommatophora</taxon>
        <taxon>Helicina</taxon>
        <taxon>Arionoidea</taxon>
        <taxon>Arionidae</taxon>
        <taxon>Arion</taxon>
    </lineage>
</organism>
<reference evidence="1" key="1">
    <citation type="submission" date="2014-12" db="EMBL/GenBank/DDBJ databases">
        <title>Insight into the proteome of Arion vulgaris.</title>
        <authorList>
            <person name="Aradska J."/>
            <person name="Bulat T."/>
            <person name="Smidak R."/>
            <person name="Sarate P."/>
            <person name="Gangsoo J."/>
            <person name="Sialana F."/>
            <person name="Bilban M."/>
            <person name="Lubec G."/>
        </authorList>
    </citation>
    <scope>NUCLEOTIDE SEQUENCE</scope>
    <source>
        <tissue evidence="1">Skin</tissue>
    </source>
</reference>
<evidence type="ECO:0000313" key="1">
    <source>
        <dbReference type="EMBL" id="CEK88332.1"/>
    </source>
</evidence>
<protein>
    <submittedName>
        <fullName evidence="1">Uncharacterized protein</fullName>
    </submittedName>
</protein>
<dbReference type="AlphaFoldDB" id="A0A0B7B614"/>